<dbReference type="PANTHER" id="PTHR13230">
    <property type="entry name" value="GENERAL TRANSCRIPTION FACTOR IIIC, POLYPEPTIDE 5"/>
    <property type="match status" value="1"/>
</dbReference>
<keyword evidence="4" id="KW-0539">Nucleus</keyword>
<dbReference type="Gene3D" id="3.30.200.160">
    <property type="entry name" value="TFIIIC, subcomplex tauA, subunit Sfc1, barrel domain"/>
    <property type="match status" value="1"/>
</dbReference>
<feature type="domain" description="Transcription factor IIIC subunit 5 HTH" evidence="6">
    <location>
        <begin position="488"/>
        <end position="608"/>
    </location>
</feature>
<keyword evidence="3" id="KW-0804">Transcription</keyword>
<sequence length="833" mass="97465">MYSEYGIKNEDNKCFVDIKRKKDRNKRINFEQVKKSNYICVEIPGKIKKGSSGLSAVESLGGLNKITELFKHDENGYENEGESLILRINNNDIFSSFVSSNCTKVNNILIKIKKTKKNKYKIEFMGFVKYLYYFDSMSDFYYIPSFYNRHNYSTNYIHYLTKDEKEKSKKSKDNKNDQENNKRTFPDSYFDYFFPNNFNLTTECKNGFFPNQLNGVHYPWNNSVCLDKNQAINRENNGENNVENDSGEQIGTTFGGSILTDGKENNITGSGPLNLHPHIFGPGQLHNFPCSNFTPFDKDLSLKTFNENKELDEYFSDKEKKELYKNILNYKDASNMFDDKNDFNFSSDESEGYELQSCIHSKNTIPYDFKKYKSQKISKYIREYKYLISKFTEPFDSKNEIKNEDLENFIKKLIINKNEKDHDLPSKSVPFQFVAESVEKEKDLEKQSDKLHINNNILYNDNYMNQDIFNDSSDSNEIRKEGKENDNQNDSSDGMNKIIVSKKTVHCNPIANFNDPIYPTIPYESALKKYVSDELYNRVKCLFDIRPIWSKEVLVEHLENVTTYCLKSCFSKICFYFANGPWRRTYCRYGYDPRNDPSSYIYQTIDFRDNYYRDINTKNIEEMNKPIIKKKNILDQTVTNIIKNINEGSTNFSNLSNLSNFSNDNYSYINKESIIRIKRENISNSDLNIYENETSNMDPLSTSNAVQDNFKTSVNTSKNKKNIEANNSNLNIKMSHEEDEEINEIIKFLKGSNSFHLRKKFSSEIHFCVSPLKLSTIYQYIDIFDNNVLSYLSSIKTQDVCTKDNGWISNKDIAKIRDILFVKSMTLRQAHTK</sequence>
<evidence type="ECO:0000256" key="1">
    <source>
        <dbReference type="ARBA" id="ARBA00004123"/>
    </source>
</evidence>
<dbReference type="GO" id="GO:0001003">
    <property type="term" value="F:RNA polymerase III type 2 promoter sequence-specific DNA binding"/>
    <property type="evidence" value="ECO:0007669"/>
    <property type="project" value="TreeGrafter"/>
</dbReference>
<dbReference type="AlphaFoldDB" id="A0A6V7SNU9"/>
<dbReference type="GO" id="GO:0001002">
    <property type="term" value="F:RNA polymerase III type 1 promoter sequence-specific DNA binding"/>
    <property type="evidence" value="ECO:0007669"/>
    <property type="project" value="TreeGrafter"/>
</dbReference>
<dbReference type="GO" id="GO:0005634">
    <property type="term" value="C:nucleus"/>
    <property type="evidence" value="ECO:0007669"/>
    <property type="project" value="UniProtKB-SubCell"/>
</dbReference>
<dbReference type="VEuPathDB" id="PlasmoDB:PVVCY_0600920"/>
<dbReference type="GO" id="GO:0006384">
    <property type="term" value="P:transcription initiation at RNA polymerase III promoter"/>
    <property type="evidence" value="ECO:0007669"/>
    <property type="project" value="InterPro"/>
</dbReference>
<feature type="compositionally biased region" description="Basic and acidic residues" evidence="5">
    <location>
        <begin position="476"/>
        <end position="486"/>
    </location>
</feature>
<dbReference type="Proteomes" id="UP000515697">
    <property type="component" value="Chromosome PVSEL_06"/>
</dbReference>
<dbReference type="InterPro" id="IPR019136">
    <property type="entry name" value="TF_IIIC_su-5_HTH"/>
</dbReference>
<proteinExistence type="predicted"/>
<evidence type="ECO:0000313" key="9">
    <source>
        <dbReference type="Proteomes" id="UP000515697"/>
    </source>
</evidence>
<dbReference type="VEuPathDB" id="PlasmoDB:PVLDE_0601040"/>
<gene>
    <name evidence="8" type="ORF">PVSEL_0601130</name>
</gene>
<evidence type="ECO:0000259" key="7">
    <source>
        <dbReference type="Pfam" id="PF17682"/>
    </source>
</evidence>
<dbReference type="InterPro" id="IPR041499">
    <property type="entry name" value="Tfc1/Sfc1_N"/>
</dbReference>
<dbReference type="VEuPathDB" id="PlasmoDB:PVBDA_0600930"/>
<dbReference type="InterPro" id="IPR042536">
    <property type="entry name" value="TFIIIC_tauA_Sfc1"/>
</dbReference>
<dbReference type="VEuPathDB" id="PlasmoDB:PVSEL_0601130"/>
<dbReference type="EMBL" id="LR865427">
    <property type="protein sequence ID" value="CAD2099935.1"/>
    <property type="molecule type" value="Genomic_DNA"/>
</dbReference>
<evidence type="ECO:0000256" key="4">
    <source>
        <dbReference type="ARBA" id="ARBA00023242"/>
    </source>
</evidence>
<name>A0A6V7SNU9_PLAVN</name>
<dbReference type="Pfam" id="PF09734">
    <property type="entry name" value="Tau95"/>
    <property type="match status" value="1"/>
</dbReference>
<dbReference type="GO" id="GO:0000127">
    <property type="term" value="C:transcription factor TFIIIC complex"/>
    <property type="evidence" value="ECO:0007669"/>
    <property type="project" value="InterPro"/>
</dbReference>
<reference evidence="8 9" key="1">
    <citation type="submission" date="2020-08" db="EMBL/GenBank/DDBJ databases">
        <authorList>
            <person name="Ramaprasad A."/>
        </authorList>
    </citation>
    <scope>NUCLEOTIDE SEQUENCE [LARGE SCALE GENOMIC DNA]</scope>
</reference>
<evidence type="ECO:0000256" key="2">
    <source>
        <dbReference type="ARBA" id="ARBA00023125"/>
    </source>
</evidence>
<dbReference type="VEuPathDB" id="PlasmoDB:PVPCR_0601060"/>
<evidence type="ECO:0000313" key="8">
    <source>
        <dbReference type="EMBL" id="CAD2099935.1"/>
    </source>
</evidence>
<evidence type="ECO:0000256" key="3">
    <source>
        <dbReference type="ARBA" id="ARBA00023163"/>
    </source>
</evidence>
<evidence type="ECO:0000259" key="6">
    <source>
        <dbReference type="Pfam" id="PF09734"/>
    </source>
</evidence>
<dbReference type="InterPro" id="IPR040454">
    <property type="entry name" value="TF_IIIC_Tfc1/Sfc1"/>
</dbReference>
<organism evidence="8 9">
    <name type="scientific">Plasmodium vinckei</name>
    <dbReference type="NCBI Taxonomy" id="5860"/>
    <lineage>
        <taxon>Eukaryota</taxon>
        <taxon>Sar</taxon>
        <taxon>Alveolata</taxon>
        <taxon>Apicomplexa</taxon>
        <taxon>Aconoidasida</taxon>
        <taxon>Haemosporida</taxon>
        <taxon>Plasmodiidae</taxon>
        <taxon>Plasmodium</taxon>
        <taxon>Plasmodium (Vinckeia)</taxon>
    </lineage>
</organism>
<protein>
    <submittedName>
        <fullName evidence="8">General transcription factor 3C polypeptide 5, putative</fullName>
    </submittedName>
</protein>
<evidence type="ECO:0000256" key="5">
    <source>
        <dbReference type="SAM" id="MobiDB-lite"/>
    </source>
</evidence>
<dbReference type="PANTHER" id="PTHR13230:SF5">
    <property type="entry name" value="GENERAL TRANSCRIPTION FACTOR 3C POLYPEPTIDE 5"/>
    <property type="match status" value="1"/>
</dbReference>
<accession>A0A6V7SNU9</accession>
<keyword evidence="2" id="KW-0238">DNA-binding</keyword>
<comment type="subcellular location">
    <subcellularLocation>
        <location evidence="1">Nucleus</location>
    </subcellularLocation>
</comment>
<feature type="region of interest" description="Disordered" evidence="5">
    <location>
        <begin position="470"/>
        <end position="494"/>
    </location>
</feature>
<feature type="domain" description="Transcription factor IIIC subunit Tfc1/Sfc1 triple barrel" evidence="7">
    <location>
        <begin position="39"/>
        <end position="142"/>
    </location>
</feature>
<dbReference type="Pfam" id="PF17682">
    <property type="entry name" value="Tau95_N"/>
    <property type="match status" value="1"/>
</dbReference>